<evidence type="ECO:0008006" key="3">
    <source>
        <dbReference type="Google" id="ProtNLM"/>
    </source>
</evidence>
<name>A0A8X7R4I6_BRACI</name>
<comment type="caution">
    <text evidence="1">The sequence shown here is derived from an EMBL/GenBank/DDBJ whole genome shotgun (WGS) entry which is preliminary data.</text>
</comment>
<evidence type="ECO:0000313" key="1">
    <source>
        <dbReference type="EMBL" id="KAG2282409.1"/>
    </source>
</evidence>
<evidence type="ECO:0000313" key="2">
    <source>
        <dbReference type="Proteomes" id="UP000886595"/>
    </source>
</evidence>
<dbReference type="Proteomes" id="UP000886595">
    <property type="component" value="Unassembled WGS sequence"/>
</dbReference>
<dbReference type="AlphaFoldDB" id="A0A8X7R4I6"/>
<dbReference type="EMBL" id="JAAMPC010000011">
    <property type="protein sequence ID" value="KAG2282409.1"/>
    <property type="molecule type" value="Genomic_DNA"/>
</dbReference>
<protein>
    <recommendedName>
        <fullName evidence="3">DUF1985 domain-containing protein</fullName>
    </recommendedName>
</protein>
<accession>A0A8X7R4I6</accession>
<gene>
    <name evidence="1" type="ORF">Bca52824_053629</name>
</gene>
<organism evidence="1 2">
    <name type="scientific">Brassica carinata</name>
    <name type="common">Ethiopian mustard</name>
    <name type="synonym">Abyssinian cabbage</name>
    <dbReference type="NCBI Taxonomy" id="52824"/>
    <lineage>
        <taxon>Eukaryota</taxon>
        <taxon>Viridiplantae</taxon>
        <taxon>Streptophyta</taxon>
        <taxon>Embryophyta</taxon>
        <taxon>Tracheophyta</taxon>
        <taxon>Spermatophyta</taxon>
        <taxon>Magnoliopsida</taxon>
        <taxon>eudicotyledons</taxon>
        <taxon>Gunneridae</taxon>
        <taxon>Pentapetalae</taxon>
        <taxon>rosids</taxon>
        <taxon>malvids</taxon>
        <taxon>Brassicales</taxon>
        <taxon>Brassicaceae</taxon>
        <taxon>Brassiceae</taxon>
        <taxon>Brassica</taxon>
    </lineage>
</organism>
<keyword evidence="2" id="KW-1185">Reference proteome</keyword>
<sequence>MAMSTKERDQEKASLKEQLLFIAGVPTSGEDVKVQRRWKAALKYVKLVEKLDKFFSFPWGRGAFELCWGQASHTYGAGAYDVLLENNPKLTVLPTVEVGEDRDDGWGVFDCEILERKVMHGGPLESGAQVREEEWGGGDA</sequence>
<reference evidence="1 2" key="1">
    <citation type="submission" date="2020-02" db="EMBL/GenBank/DDBJ databases">
        <authorList>
            <person name="Ma Q."/>
            <person name="Huang Y."/>
            <person name="Song X."/>
            <person name="Pei D."/>
        </authorList>
    </citation>
    <scope>NUCLEOTIDE SEQUENCE [LARGE SCALE GENOMIC DNA]</scope>
    <source>
        <strain evidence="1">Sxm20200214</strain>
        <tissue evidence="1">Leaf</tissue>
    </source>
</reference>
<proteinExistence type="predicted"/>